<name>A0A9P7GS87_9AGAR</name>
<dbReference type="OrthoDB" id="418595at2759"/>
<keyword evidence="10" id="KW-1185">Reference proteome</keyword>
<keyword evidence="3 7" id="KW-0812">Transmembrane</keyword>
<evidence type="ECO:0000313" key="9">
    <source>
        <dbReference type="EMBL" id="KAG5654455.1"/>
    </source>
</evidence>
<evidence type="ECO:0000256" key="7">
    <source>
        <dbReference type="SAM" id="Phobius"/>
    </source>
</evidence>
<accession>A0A9P7GS87</accession>
<gene>
    <name evidence="9" type="ORF">H0H81_001954</name>
</gene>
<evidence type="ECO:0000256" key="5">
    <source>
        <dbReference type="ARBA" id="ARBA00022989"/>
    </source>
</evidence>
<keyword evidence="6 7" id="KW-0472">Membrane</keyword>
<comment type="similarity">
    <text evidence="2">Belongs to the peptidase S54 family.</text>
</comment>
<reference evidence="9" key="1">
    <citation type="submission" date="2021-02" db="EMBL/GenBank/DDBJ databases">
        <authorList>
            <person name="Nieuwenhuis M."/>
            <person name="Van De Peppel L.J.J."/>
        </authorList>
    </citation>
    <scope>NUCLEOTIDE SEQUENCE</scope>
    <source>
        <strain evidence="9">D49</strain>
    </source>
</reference>
<dbReference type="GO" id="GO:0006465">
    <property type="term" value="P:signal peptide processing"/>
    <property type="evidence" value="ECO:0007669"/>
    <property type="project" value="TreeGrafter"/>
</dbReference>
<keyword evidence="5 7" id="KW-1133">Transmembrane helix</keyword>
<evidence type="ECO:0000256" key="4">
    <source>
        <dbReference type="ARBA" id="ARBA00022801"/>
    </source>
</evidence>
<reference evidence="9" key="2">
    <citation type="submission" date="2021-10" db="EMBL/GenBank/DDBJ databases">
        <title>Phylogenomics reveals ancestral predisposition of the termite-cultivated fungus Termitomyces towards a domesticated lifestyle.</title>
        <authorList>
            <person name="Auxier B."/>
            <person name="Grum-Grzhimaylo A."/>
            <person name="Cardenas M.E."/>
            <person name="Lodge J.D."/>
            <person name="Laessoe T."/>
            <person name="Pedersen O."/>
            <person name="Smith M.E."/>
            <person name="Kuyper T.W."/>
            <person name="Franco-Molano E.A."/>
            <person name="Baroni T.J."/>
            <person name="Aanen D.K."/>
        </authorList>
    </citation>
    <scope>NUCLEOTIDE SEQUENCE</scope>
    <source>
        <strain evidence="9">D49</strain>
    </source>
</reference>
<evidence type="ECO:0000256" key="6">
    <source>
        <dbReference type="ARBA" id="ARBA00023136"/>
    </source>
</evidence>
<dbReference type="GO" id="GO:0004252">
    <property type="term" value="F:serine-type endopeptidase activity"/>
    <property type="evidence" value="ECO:0007669"/>
    <property type="project" value="InterPro"/>
</dbReference>
<dbReference type="PANTHER" id="PTHR43731">
    <property type="entry name" value="RHOMBOID PROTEASE"/>
    <property type="match status" value="1"/>
</dbReference>
<feature type="transmembrane region" description="Helical" evidence="7">
    <location>
        <begin position="62"/>
        <end position="83"/>
    </location>
</feature>
<feature type="domain" description="Peptidase S54 rhomboid" evidence="8">
    <location>
        <begin position="2"/>
        <end position="109"/>
    </location>
</feature>
<dbReference type="AlphaFoldDB" id="A0A9P7GS87"/>
<proteinExistence type="inferred from homology"/>
<dbReference type="InterPro" id="IPR022764">
    <property type="entry name" value="Peptidase_S54_rhomboid_dom"/>
</dbReference>
<dbReference type="SUPFAM" id="SSF144091">
    <property type="entry name" value="Rhomboid-like"/>
    <property type="match status" value="1"/>
</dbReference>
<evidence type="ECO:0000259" key="8">
    <source>
        <dbReference type="Pfam" id="PF01694"/>
    </source>
</evidence>
<keyword evidence="4" id="KW-0378">Hydrolase</keyword>
<comment type="caution">
    <text evidence="9">The sequence shown here is derived from an EMBL/GenBank/DDBJ whole genome shotgun (WGS) entry which is preliminary data.</text>
</comment>
<evidence type="ECO:0000256" key="2">
    <source>
        <dbReference type="ARBA" id="ARBA00009045"/>
    </source>
</evidence>
<protein>
    <recommendedName>
        <fullName evidence="8">Peptidase S54 rhomboid domain-containing protein</fullName>
    </recommendedName>
</protein>
<evidence type="ECO:0000313" key="10">
    <source>
        <dbReference type="Proteomes" id="UP000717328"/>
    </source>
</evidence>
<dbReference type="InterPro" id="IPR035952">
    <property type="entry name" value="Rhomboid-like_sf"/>
</dbReference>
<comment type="subcellular location">
    <subcellularLocation>
        <location evidence="1">Membrane</location>
        <topology evidence="1">Multi-pass membrane protein</topology>
    </subcellularLocation>
</comment>
<evidence type="ECO:0000256" key="1">
    <source>
        <dbReference type="ARBA" id="ARBA00004141"/>
    </source>
</evidence>
<dbReference type="InterPro" id="IPR050925">
    <property type="entry name" value="Rhomboid_protease_S54"/>
</dbReference>
<dbReference type="Proteomes" id="UP000717328">
    <property type="component" value="Unassembled WGS sequence"/>
</dbReference>
<sequence>MLGTRHFLFLYLGGGLVASLASMGWNVIVKRRPDASSYGASGAIYSVVSLLACVAPTMTFQLYGIIPIPAWLAVTGIFAYDTYSAINDRQKGTDTAGHVGGLVAGVGYFLARRMLRF</sequence>
<dbReference type="Pfam" id="PF01694">
    <property type="entry name" value="Rhomboid"/>
    <property type="match status" value="1"/>
</dbReference>
<dbReference type="Gene3D" id="1.20.1540.10">
    <property type="entry name" value="Rhomboid-like"/>
    <property type="match status" value="1"/>
</dbReference>
<dbReference type="PANTHER" id="PTHR43731:SF14">
    <property type="entry name" value="PRESENILIN-ASSOCIATED RHOMBOID-LIKE PROTEIN, MITOCHONDRIAL"/>
    <property type="match status" value="1"/>
</dbReference>
<dbReference type="GO" id="GO:0016020">
    <property type="term" value="C:membrane"/>
    <property type="evidence" value="ECO:0007669"/>
    <property type="project" value="UniProtKB-SubCell"/>
</dbReference>
<organism evidence="9 10">
    <name type="scientific">Sphagnurus paluster</name>
    <dbReference type="NCBI Taxonomy" id="117069"/>
    <lineage>
        <taxon>Eukaryota</taxon>
        <taxon>Fungi</taxon>
        <taxon>Dikarya</taxon>
        <taxon>Basidiomycota</taxon>
        <taxon>Agaricomycotina</taxon>
        <taxon>Agaricomycetes</taxon>
        <taxon>Agaricomycetidae</taxon>
        <taxon>Agaricales</taxon>
        <taxon>Tricholomatineae</taxon>
        <taxon>Lyophyllaceae</taxon>
        <taxon>Sphagnurus</taxon>
    </lineage>
</organism>
<dbReference type="EMBL" id="JABCKI010000007">
    <property type="protein sequence ID" value="KAG5654455.1"/>
    <property type="molecule type" value="Genomic_DNA"/>
</dbReference>
<evidence type="ECO:0000256" key="3">
    <source>
        <dbReference type="ARBA" id="ARBA00022692"/>
    </source>
</evidence>
<feature type="transmembrane region" description="Helical" evidence="7">
    <location>
        <begin position="7"/>
        <end position="29"/>
    </location>
</feature>